<dbReference type="Proteomes" id="UP000790580">
    <property type="component" value="Unassembled WGS sequence"/>
</dbReference>
<dbReference type="EMBL" id="JAHQCR010000037">
    <property type="protein sequence ID" value="MBU9721604.1"/>
    <property type="molecule type" value="Genomic_DNA"/>
</dbReference>
<evidence type="ECO:0000256" key="4">
    <source>
        <dbReference type="ARBA" id="ARBA00022691"/>
    </source>
</evidence>
<dbReference type="GO" id="GO:0009007">
    <property type="term" value="F:site-specific DNA-methyltransferase (adenine-specific) activity"/>
    <property type="evidence" value="ECO:0007669"/>
    <property type="project" value="UniProtKB-EC"/>
</dbReference>
<dbReference type="PANTHER" id="PTHR33841">
    <property type="entry name" value="DNA METHYLTRANSFERASE YEEA-RELATED"/>
    <property type="match status" value="1"/>
</dbReference>
<dbReference type="Pfam" id="PF07669">
    <property type="entry name" value="Eco57I"/>
    <property type="match status" value="1"/>
</dbReference>
<evidence type="ECO:0000256" key="5">
    <source>
        <dbReference type="ARBA" id="ARBA00047942"/>
    </source>
</evidence>
<evidence type="ECO:0000313" key="7">
    <source>
        <dbReference type="EMBL" id="MBU9721604.1"/>
    </source>
</evidence>
<name>A0ABS6JV84_9BACI</name>
<keyword evidence="3 7" id="KW-0808">Transferase</keyword>
<dbReference type="PANTHER" id="PTHR33841:SF1">
    <property type="entry name" value="DNA METHYLTRANSFERASE A"/>
    <property type="match status" value="1"/>
</dbReference>
<accession>A0ABS6JV84</accession>
<comment type="catalytic activity">
    <reaction evidence="5">
        <text>a 2'-deoxyadenosine in DNA + S-adenosyl-L-methionine = an N(6)-methyl-2'-deoxyadenosine in DNA + S-adenosyl-L-homocysteine + H(+)</text>
        <dbReference type="Rhea" id="RHEA:15197"/>
        <dbReference type="Rhea" id="RHEA-COMP:12418"/>
        <dbReference type="Rhea" id="RHEA-COMP:12419"/>
        <dbReference type="ChEBI" id="CHEBI:15378"/>
        <dbReference type="ChEBI" id="CHEBI:57856"/>
        <dbReference type="ChEBI" id="CHEBI:59789"/>
        <dbReference type="ChEBI" id="CHEBI:90615"/>
        <dbReference type="ChEBI" id="CHEBI:90616"/>
        <dbReference type="EC" id="2.1.1.72"/>
    </reaction>
</comment>
<proteinExistence type="predicted"/>
<dbReference type="NCBIfam" id="NF033452">
    <property type="entry name" value="BREX_1_MTaseX"/>
    <property type="match status" value="1"/>
</dbReference>
<protein>
    <recommendedName>
        <fullName evidence="1">site-specific DNA-methyltransferase (adenine-specific)</fullName>
        <ecNumber evidence="1">2.1.1.72</ecNumber>
    </recommendedName>
</protein>
<evidence type="ECO:0000313" key="8">
    <source>
        <dbReference type="Proteomes" id="UP000790580"/>
    </source>
</evidence>
<keyword evidence="4" id="KW-0949">S-adenosyl-L-methionine</keyword>
<dbReference type="InterPro" id="IPR047939">
    <property type="entry name" value="BREX_1_PglX"/>
</dbReference>
<evidence type="ECO:0000256" key="2">
    <source>
        <dbReference type="ARBA" id="ARBA00022603"/>
    </source>
</evidence>
<reference evidence="7 8" key="1">
    <citation type="submission" date="2021-06" db="EMBL/GenBank/DDBJ databases">
        <title>Bacillus sp. RD4P76, an endophyte from a halophyte.</title>
        <authorList>
            <person name="Sun J.-Q."/>
        </authorList>
    </citation>
    <scope>NUCLEOTIDE SEQUENCE [LARGE SCALE GENOMIC DNA]</scope>
    <source>
        <strain evidence="7 8">JCM 17098</strain>
    </source>
</reference>
<dbReference type="PROSITE" id="PS00092">
    <property type="entry name" value="N6_MTASE"/>
    <property type="match status" value="1"/>
</dbReference>
<dbReference type="GO" id="GO:0032259">
    <property type="term" value="P:methylation"/>
    <property type="evidence" value="ECO:0007669"/>
    <property type="project" value="UniProtKB-KW"/>
</dbReference>
<dbReference type="RefSeq" id="WP_216943333.1">
    <property type="nucleotide sequence ID" value="NZ_JAHQCR010000037.1"/>
</dbReference>
<sequence>MNKAELKTFAIETRRDLLEKVALRAKLFGIEEGTSSLSMNEQFGQLTVNEKQYPLHMKHAFTSLERELSMKGYEQLIEEVAYTWFNRIIAIRYMEVHGFLPERVHVLSSSTGKAEPDILNQYESMDLNIKREEVAEDIRKGDTEAAYRKLFIAQCNALNSILPFLFEKINDYTELLLPDFLLDSESVISKLIRNDELTQSFYEVEVIGWLYQFYNTEPKDQVFANLKKNKKIEKYDIPAATQLFTPKWIVKYMVENSLGQIWLESNPDSPLKDSLKYYIEPAEQEEEVKNKLEEIAYKNISLEDIKIIDPCVGSGHILVYAFDLLSQMYEESGYPSDDIPQLILEKNLYGLDIDDRAVQLASFALIMKSRANSRRFFRKKIKLNIFSVKESNYLNKEGIIDIFSSNPEERVEIHALLDLFRNAKNFGSILPTINIDFEKYLKMLSEKDKIETTLMNYGVVDQLDDLQELLNVAKILSDKYDVVITNPPYLGSKGMNSELLEFLKVNFPNSKGDLSTVIMEQSMNRLKNNGFMAVINIPSWMFLSLYEKMRVTIIDKYMIHNLVHLGRGIFGSDFGTVTFVFRNSHLNSYKGYYKKLINKQGEVDSVEKKEQKYFEMEKNYYVCQENFKLINGSPFAYWASERILNLYKVQNKVGELYDVKLGTTTGNNDYFLRLWHEVDANNFVVKSPFITTKNKKWYPVVKGGDFRKWFGNLFYVVLYENDGYELKNFKGSTFRNADFNFREGITWTALSSSKFGVRYLPEGFVLINGGSALFPQDRNEIQITLAFLTTKVAHYLLGFVSQTFQFEVGHIKSIPLINVINKEVEKLSSENINISKQDWNSFETSWDFVNHPLLQYRKVKLNESFKHWEMNKEIHFKKMKDNEEKLNRIFIELYNLEEEITPEVSESDITIYKANREREAKSLLSYFIGCMMGRYSLDVEGLAYAGGEWDESKYQTFKPNNHGLVLLTDDRYFDDDIITRLREFLSVAFSPETVDENMEWIAESLTMKKNESAEERLRRYFIDEFFKDHIKVYQKRPIYWLVDSGKQKGLRTLVYLHRYQPDTMATIRFEHLQEIQAKYNNEISSIDSRIV</sequence>
<feature type="non-terminal residue" evidence="7">
    <location>
        <position position="1091"/>
    </location>
</feature>
<keyword evidence="2 7" id="KW-0489">Methyltransferase</keyword>
<dbReference type="InterPro" id="IPR002052">
    <property type="entry name" value="DNA_methylase_N6_adenine_CS"/>
</dbReference>
<organism evidence="7 8">
    <name type="scientific">Evansella alkalicola</name>
    <dbReference type="NCBI Taxonomy" id="745819"/>
    <lineage>
        <taxon>Bacteria</taxon>
        <taxon>Bacillati</taxon>
        <taxon>Bacillota</taxon>
        <taxon>Bacilli</taxon>
        <taxon>Bacillales</taxon>
        <taxon>Bacillaceae</taxon>
        <taxon>Evansella</taxon>
    </lineage>
</organism>
<dbReference type="InterPro" id="IPR050953">
    <property type="entry name" value="N4_N6_ade-DNA_methylase"/>
</dbReference>
<comment type="caution">
    <text evidence="7">The sequence shown here is derived from an EMBL/GenBank/DDBJ whole genome shotgun (WGS) entry which is preliminary data.</text>
</comment>
<keyword evidence="8" id="KW-1185">Reference proteome</keyword>
<dbReference type="EC" id="2.1.1.72" evidence="1"/>
<dbReference type="InterPro" id="IPR011639">
    <property type="entry name" value="MethylTrfase_TaqI-like_dom"/>
</dbReference>
<evidence type="ECO:0000256" key="1">
    <source>
        <dbReference type="ARBA" id="ARBA00011900"/>
    </source>
</evidence>
<evidence type="ECO:0000256" key="3">
    <source>
        <dbReference type="ARBA" id="ARBA00022679"/>
    </source>
</evidence>
<evidence type="ECO:0000259" key="6">
    <source>
        <dbReference type="Pfam" id="PF07669"/>
    </source>
</evidence>
<feature type="domain" description="Type II methyltransferase M.TaqI-like" evidence="6">
    <location>
        <begin position="346"/>
        <end position="569"/>
    </location>
</feature>
<gene>
    <name evidence="7" type="primary">pglX</name>
    <name evidence="7" type="ORF">KS407_09115</name>
</gene>